<evidence type="ECO:0000313" key="3">
    <source>
        <dbReference type="EMBL" id="EDO41171.1"/>
    </source>
</evidence>
<dbReference type="InParanoid" id="A7S532"/>
<evidence type="ECO:0000256" key="2">
    <source>
        <dbReference type="SAM" id="MobiDB-lite"/>
    </source>
</evidence>
<evidence type="ECO:0000313" key="4">
    <source>
        <dbReference type="Proteomes" id="UP000001593"/>
    </source>
</evidence>
<feature type="coiled-coil region" evidence="1">
    <location>
        <begin position="121"/>
        <end position="156"/>
    </location>
</feature>
<dbReference type="OrthoDB" id="5978508at2759"/>
<proteinExistence type="predicted"/>
<dbReference type="EMBL" id="DS469581">
    <property type="protein sequence ID" value="EDO41171.1"/>
    <property type="molecule type" value="Genomic_DNA"/>
</dbReference>
<dbReference type="OMA" id="KANGCHT"/>
<dbReference type="KEGG" id="nve:5512885"/>
<name>A7S532_NEMVE</name>
<dbReference type="Proteomes" id="UP000001593">
    <property type="component" value="Unassembled WGS sequence"/>
</dbReference>
<dbReference type="AlphaFoldDB" id="A7S532"/>
<keyword evidence="4" id="KW-1185">Reference proteome</keyword>
<keyword evidence="1" id="KW-0175">Coiled coil</keyword>
<reference evidence="3 4" key="1">
    <citation type="journal article" date="2007" name="Science">
        <title>Sea anemone genome reveals ancestral eumetazoan gene repertoire and genomic organization.</title>
        <authorList>
            <person name="Putnam N.H."/>
            <person name="Srivastava M."/>
            <person name="Hellsten U."/>
            <person name="Dirks B."/>
            <person name="Chapman J."/>
            <person name="Salamov A."/>
            <person name="Terry A."/>
            <person name="Shapiro H."/>
            <person name="Lindquist E."/>
            <person name="Kapitonov V.V."/>
            <person name="Jurka J."/>
            <person name="Genikhovich G."/>
            <person name="Grigoriev I.V."/>
            <person name="Lucas S.M."/>
            <person name="Steele R.E."/>
            <person name="Finnerty J.R."/>
            <person name="Technau U."/>
            <person name="Martindale M.Q."/>
            <person name="Rokhsar D.S."/>
        </authorList>
    </citation>
    <scope>NUCLEOTIDE SEQUENCE [LARGE SCALE GENOMIC DNA]</scope>
    <source>
        <strain evidence="4">CH2 X CH6</strain>
    </source>
</reference>
<evidence type="ECO:0000256" key="1">
    <source>
        <dbReference type="SAM" id="Coils"/>
    </source>
</evidence>
<gene>
    <name evidence="3" type="ORF">NEMVEDRAFT_v1g242930</name>
</gene>
<sequence length="385" mass="44429">MECKESSCSASSPVNSRPGGIEFEMNLDDSCSQKRNPFKSRRFGPMKSSGKMSKENDFQHRNPSPTSHESKTEPSLAIEDCKANGCHTAIAFSIPVKKSPQKRTPPSRLRGKVDQRREVTMAALQEKQRLADERRKKREEERLDRIHKRQEAARKLAQNVDIILQQRAFAQGNNATNIQPMTQQDLYSTAKQIKHDFFMLKCQLRKDLTVENEKKASHNETSHNKNIDENQNCKQGIKKRHDSGSVSISFEVKLDDVECKNKCAPPPNLTSARKLKKEQVDHFNLEEKQRKAEERRDRRMRDRVRRARENRESLMTMAMKMEKLMKHEAAVSGYDDEGQKLAKEEVVMLAHEIADGFDRIGQRYDADLQRARNFFVPQPLGIPKK</sequence>
<feature type="region of interest" description="Disordered" evidence="2">
    <location>
        <begin position="214"/>
        <end position="241"/>
    </location>
</feature>
<feature type="region of interest" description="Disordered" evidence="2">
    <location>
        <begin position="1"/>
        <end position="75"/>
    </location>
</feature>
<organism evidence="3 4">
    <name type="scientific">Nematostella vectensis</name>
    <name type="common">Starlet sea anemone</name>
    <dbReference type="NCBI Taxonomy" id="45351"/>
    <lineage>
        <taxon>Eukaryota</taxon>
        <taxon>Metazoa</taxon>
        <taxon>Cnidaria</taxon>
        <taxon>Anthozoa</taxon>
        <taxon>Hexacorallia</taxon>
        <taxon>Actiniaria</taxon>
        <taxon>Edwardsiidae</taxon>
        <taxon>Nematostella</taxon>
    </lineage>
</organism>
<dbReference type="HOGENOM" id="CLU_718263_0_0_1"/>
<feature type="compositionally biased region" description="Basic and acidic residues" evidence="2">
    <location>
        <begin position="284"/>
        <end position="300"/>
    </location>
</feature>
<feature type="compositionally biased region" description="Polar residues" evidence="2">
    <location>
        <begin position="1"/>
        <end position="15"/>
    </location>
</feature>
<feature type="region of interest" description="Disordered" evidence="2">
    <location>
        <begin position="284"/>
        <end position="305"/>
    </location>
</feature>
<protein>
    <submittedName>
        <fullName evidence="3">Uncharacterized protein</fullName>
    </submittedName>
</protein>
<feature type="compositionally biased region" description="Basic and acidic residues" evidence="2">
    <location>
        <begin position="214"/>
        <end position="228"/>
    </location>
</feature>
<accession>A7S532</accession>